<organism evidence="11 12">
    <name type="scientific">Paenibacillus radicis</name>
    <name type="common">ex Gao et al. 2016</name>
    <dbReference type="NCBI Taxonomy" id="1737354"/>
    <lineage>
        <taxon>Bacteria</taxon>
        <taxon>Bacillati</taxon>
        <taxon>Bacillota</taxon>
        <taxon>Bacilli</taxon>
        <taxon>Bacillales</taxon>
        <taxon>Paenibacillaceae</taxon>
        <taxon>Paenibacillus</taxon>
    </lineage>
</organism>
<dbReference type="Pfam" id="PF12833">
    <property type="entry name" value="HTH_18"/>
    <property type="match status" value="1"/>
</dbReference>
<evidence type="ECO:0000313" key="11">
    <source>
        <dbReference type="EMBL" id="GGG61756.1"/>
    </source>
</evidence>
<evidence type="ECO:0000256" key="7">
    <source>
        <dbReference type="ARBA" id="ARBA00023163"/>
    </source>
</evidence>
<keyword evidence="7" id="KW-0804">Transcription</keyword>
<keyword evidence="5" id="KW-0805">Transcription regulation</keyword>
<keyword evidence="4" id="KW-0902">Two-component regulatory system</keyword>
<dbReference type="CDD" id="cd17536">
    <property type="entry name" value="REC_YesN-like"/>
    <property type="match status" value="1"/>
</dbReference>
<dbReference type="PANTHER" id="PTHR42713">
    <property type="entry name" value="HISTIDINE KINASE-RELATED"/>
    <property type="match status" value="1"/>
</dbReference>
<evidence type="ECO:0000256" key="8">
    <source>
        <dbReference type="PROSITE-ProRule" id="PRU00169"/>
    </source>
</evidence>
<dbReference type="InterPro" id="IPR001789">
    <property type="entry name" value="Sig_transdc_resp-reg_receiver"/>
</dbReference>
<gene>
    <name evidence="11" type="ORF">GCM10010918_14160</name>
</gene>
<evidence type="ECO:0000256" key="6">
    <source>
        <dbReference type="ARBA" id="ARBA00023125"/>
    </source>
</evidence>
<dbReference type="SUPFAM" id="SSF46689">
    <property type="entry name" value="Homeodomain-like"/>
    <property type="match status" value="2"/>
</dbReference>
<comment type="caution">
    <text evidence="11">The sequence shown here is derived from an EMBL/GenBank/DDBJ whole genome shotgun (WGS) entry which is preliminary data.</text>
</comment>
<dbReference type="InterPro" id="IPR018060">
    <property type="entry name" value="HTH_AraC"/>
</dbReference>
<dbReference type="InterPro" id="IPR009057">
    <property type="entry name" value="Homeodomain-like_sf"/>
</dbReference>
<proteinExistence type="predicted"/>
<evidence type="ECO:0000256" key="3">
    <source>
        <dbReference type="ARBA" id="ARBA00022553"/>
    </source>
</evidence>
<dbReference type="GO" id="GO:0000160">
    <property type="term" value="P:phosphorelay signal transduction system"/>
    <property type="evidence" value="ECO:0007669"/>
    <property type="project" value="UniProtKB-KW"/>
</dbReference>
<feature type="modified residue" description="4-aspartylphosphate" evidence="8">
    <location>
        <position position="69"/>
    </location>
</feature>
<dbReference type="EMBL" id="BMHY01000002">
    <property type="protein sequence ID" value="GGG61756.1"/>
    <property type="molecule type" value="Genomic_DNA"/>
</dbReference>
<protein>
    <submittedName>
        <fullName evidence="11">Two-component sensor response regulator</fullName>
    </submittedName>
</protein>
<keyword evidence="3 8" id="KW-0597">Phosphoprotein</keyword>
<comment type="subcellular location">
    <subcellularLocation>
        <location evidence="1">Cytoplasm</location>
    </subcellularLocation>
</comment>
<evidence type="ECO:0000256" key="5">
    <source>
        <dbReference type="ARBA" id="ARBA00023015"/>
    </source>
</evidence>
<sequence>MVREVKNEQGGEDIMIKILLVDDEAFIRQGIRHTIPWEEHGMEIVGEAANGEDGLKLAIQLAPDIVFTDIQMPVMNGIELARKLNEYLPRTKVIILSAYGNTENFTSAIEVKVSSFVLKNADSGKILESALRVKESILAEYETQGQNALIQTIYNENQQLIKSDLFAKFFKGEVPLDKFRKRAEKLDIPLPGPSYSLLVASCQTNDNWIVHNLFIRAFEQFQPFVFFIDRTRLVAVLNVGPEGLADDTMDKAFPGLKPHIFGNSLVVMNRIDALDNFADCYAMLDKALDGCFWHSEKEYTKVSLHDTFTSSEPGQAQFCESKVISAVLSKNPAQMEQALLNYFTFMQENSVSRSRFLESVNRIAVLMEAVMDRQSESHKTIDIIAETETPEEIIELVLSLAKPVKEGESKNVHFAAALDYINRNYNEDLKLADVAKAAYLSTGYLSRIFKHETGYSFKEWLNRIRIEKAKELILNSDLKYYEIAELVGYKDYKYFSAYFSKLCGISAKEYKMQKLTQLHKSGD</sequence>
<accession>A0A917LXB8</accession>
<feature type="domain" description="Response regulatory" evidence="10">
    <location>
        <begin position="17"/>
        <end position="134"/>
    </location>
</feature>
<dbReference type="GO" id="GO:0003700">
    <property type="term" value="F:DNA-binding transcription factor activity"/>
    <property type="evidence" value="ECO:0007669"/>
    <property type="project" value="InterPro"/>
</dbReference>
<dbReference type="GO" id="GO:0005737">
    <property type="term" value="C:cytoplasm"/>
    <property type="evidence" value="ECO:0007669"/>
    <property type="project" value="UniProtKB-SubCell"/>
</dbReference>
<feature type="domain" description="HTH araC/xylS-type" evidence="9">
    <location>
        <begin position="415"/>
        <end position="513"/>
    </location>
</feature>
<evidence type="ECO:0000313" key="12">
    <source>
        <dbReference type="Proteomes" id="UP000600247"/>
    </source>
</evidence>
<name>A0A917LXB8_9BACL</name>
<dbReference type="GO" id="GO:0043565">
    <property type="term" value="F:sequence-specific DNA binding"/>
    <property type="evidence" value="ECO:0007669"/>
    <property type="project" value="InterPro"/>
</dbReference>
<dbReference type="SUPFAM" id="SSF52172">
    <property type="entry name" value="CheY-like"/>
    <property type="match status" value="1"/>
</dbReference>
<dbReference type="AlphaFoldDB" id="A0A917LXB8"/>
<keyword evidence="2" id="KW-0963">Cytoplasm</keyword>
<evidence type="ECO:0000259" key="9">
    <source>
        <dbReference type="PROSITE" id="PS01124"/>
    </source>
</evidence>
<dbReference type="PROSITE" id="PS50110">
    <property type="entry name" value="RESPONSE_REGULATORY"/>
    <property type="match status" value="1"/>
</dbReference>
<evidence type="ECO:0000256" key="2">
    <source>
        <dbReference type="ARBA" id="ARBA00022490"/>
    </source>
</evidence>
<dbReference type="PROSITE" id="PS01124">
    <property type="entry name" value="HTH_ARAC_FAMILY_2"/>
    <property type="match status" value="1"/>
</dbReference>
<dbReference type="InterPro" id="IPR011006">
    <property type="entry name" value="CheY-like_superfamily"/>
</dbReference>
<dbReference type="InterPro" id="IPR051552">
    <property type="entry name" value="HptR"/>
</dbReference>
<dbReference type="SMART" id="SM00448">
    <property type="entry name" value="REC"/>
    <property type="match status" value="1"/>
</dbReference>
<dbReference type="Gene3D" id="3.40.50.2300">
    <property type="match status" value="1"/>
</dbReference>
<reference evidence="11 12" key="1">
    <citation type="journal article" date="2014" name="Int. J. Syst. Evol. Microbiol.">
        <title>Complete genome sequence of Corynebacterium casei LMG S-19264T (=DSM 44701T), isolated from a smear-ripened cheese.</title>
        <authorList>
            <consortium name="US DOE Joint Genome Institute (JGI-PGF)"/>
            <person name="Walter F."/>
            <person name="Albersmeier A."/>
            <person name="Kalinowski J."/>
            <person name="Ruckert C."/>
        </authorList>
    </citation>
    <scope>NUCLEOTIDE SEQUENCE [LARGE SCALE GENOMIC DNA]</scope>
    <source>
        <strain evidence="11 12">CGMCC 1.15286</strain>
    </source>
</reference>
<dbReference type="Gene3D" id="1.10.10.60">
    <property type="entry name" value="Homeodomain-like"/>
    <property type="match status" value="2"/>
</dbReference>
<evidence type="ECO:0000256" key="1">
    <source>
        <dbReference type="ARBA" id="ARBA00004496"/>
    </source>
</evidence>
<evidence type="ECO:0000259" key="10">
    <source>
        <dbReference type="PROSITE" id="PS50110"/>
    </source>
</evidence>
<keyword evidence="12" id="KW-1185">Reference proteome</keyword>
<dbReference type="PANTHER" id="PTHR42713:SF3">
    <property type="entry name" value="TRANSCRIPTIONAL REGULATORY PROTEIN HPTR"/>
    <property type="match status" value="1"/>
</dbReference>
<dbReference type="Pfam" id="PF00072">
    <property type="entry name" value="Response_reg"/>
    <property type="match status" value="1"/>
</dbReference>
<dbReference type="Proteomes" id="UP000600247">
    <property type="component" value="Unassembled WGS sequence"/>
</dbReference>
<keyword evidence="6" id="KW-0238">DNA-binding</keyword>
<dbReference type="SMART" id="SM00342">
    <property type="entry name" value="HTH_ARAC"/>
    <property type="match status" value="1"/>
</dbReference>
<evidence type="ECO:0000256" key="4">
    <source>
        <dbReference type="ARBA" id="ARBA00023012"/>
    </source>
</evidence>